<dbReference type="CDD" id="cd00041">
    <property type="entry name" value="CUB"/>
    <property type="match status" value="2"/>
</dbReference>
<dbReference type="Ensembl" id="ENSJHYT00000012406.1">
    <property type="protein sequence ID" value="ENSJHYP00000010257.1"/>
    <property type="gene ID" value="ENSJHYG00000008048.1"/>
</dbReference>
<dbReference type="SMART" id="SM00042">
    <property type="entry name" value="CUB"/>
    <property type="match status" value="2"/>
</dbReference>
<dbReference type="CDD" id="cd00033">
    <property type="entry name" value="CCP"/>
    <property type="match status" value="1"/>
</dbReference>
<dbReference type="PROSITE" id="PS50923">
    <property type="entry name" value="SUSHI"/>
    <property type="match status" value="1"/>
</dbReference>
<evidence type="ECO:0000256" key="1">
    <source>
        <dbReference type="ARBA" id="ARBA00022737"/>
    </source>
</evidence>
<protein>
    <submittedName>
        <fullName evidence="6">Uncharacterized protein</fullName>
    </submittedName>
</protein>
<dbReference type="FunFam" id="2.60.120.290:FF:000001">
    <property type="entry name" value="CUB and sushi domain-containing protein 3 isoform X1"/>
    <property type="match status" value="1"/>
</dbReference>
<dbReference type="Pfam" id="PF00084">
    <property type="entry name" value="Sushi"/>
    <property type="match status" value="1"/>
</dbReference>
<keyword evidence="1" id="KW-0677">Repeat</keyword>
<dbReference type="PROSITE" id="PS01180">
    <property type="entry name" value="CUB"/>
    <property type="match status" value="2"/>
</dbReference>
<keyword evidence="7" id="KW-1185">Reference proteome</keyword>
<dbReference type="Pfam" id="PF00431">
    <property type="entry name" value="CUB"/>
    <property type="match status" value="2"/>
</dbReference>
<feature type="domain" description="CUB" evidence="4">
    <location>
        <begin position="12"/>
        <end position="113"/>
    </location>
</feature>
<feature type="domain" description="CUB" evidence="4">
    <location>
        <begin position="175"/>
        <end position="283"/>
    </location>
</feature>
<dbReference type="SMART" id="SM00032">
    <property type="entry name" value="CCP"/>
    <property type="match status" value="1"/>
</dbReference>
<dbReference type="SUPFAM" id="SSF49854">
    <property type="entry name" value="Spermadhesin, CUB domain"/>
    <property type="match status" value="2"/>
</dbReference>
<dbReference type="PANTHER" id="PTHR24251">
    <property type="entry name" value="OVOCHYMASE-RELATED"/>
    <property type="match status" value="1"/>
</dbReference>
<evidence type="ECO:0000256" key="3">
    <source>
        <dbReference type="PROSITE-ProRule" id="PRU00302"/>
    </source>
</evidence>
<dbReference type="Gene3D" id="2.10.70.10">
    <property type="entry name" value="Complement Module, domain 1"/>
    <property type="match status" value="1"/>
</dbReference>
<dbReference type="SUPFAM" id="SSF57535">
    <property type="entry name" value="Complement control module/SCR domain"/>
    <property type="match status" value="1"/>
</dbReference>
<feature type="domain" description="Sushi" evidence="5">
    <location>
        <begin position="116"/>
        <end position="173"/>
    </location>
</feature>
<dbReference type="FunFam" id="2.10.70.10:FF:000002">
    <property type="entry name" value="CUB and Sushi multiple domains 3"/>
    <property type="match status" value="1"/>
</dbReference>
<organism evidence="6 7">
    <name type="scientific">Junco hyemalis</name>
    <name type="common">Dark-eyed junco</name>
    <dbReference type="NCBI Taxonomy" id="40217"/>
    <lineage>
        <taxon>Eukaryota</taxon>
        <taxon>Metazoa</taxon>
        <taxon>Chordata</taxon>
        <taxon>Craniata</taxon>
        <taxon>Vertebrata</taxon>
        <taxon>Euteleostomi</taxon>
        <taxon>Archelosauria</taxon>
        <taxon>Archosauria</taxon>
        <taxon>Dinosauria</taxon>
        <taxon>Saurischia</taxon>
        <taxon>Theropoda</taxon>
        <taxon>Coelurosauria</taxon>
        <taxon>Aves</taxon>
        <taxon>Neognathae</taxon>
        <taxon>Neoaves</taxon>
        <taxon>Telluraves</taxon>
        <taxon>Australaves</taxon>
        <taxon>Passeriformes</taxon>
        <taxon>Passerellidae</taxon>
        <taxon>Junco</taxon>
    </lineage>
</organism>
<reference evidence="6" key="2">
    <citation type="submission" date="2025-09" db="UniProtKB">
        <authorList>
            <consortium name="Ensembl"/>
        </authorList>
    </citation>
    <scope>IDENTIFICATION</scope>
</reference>
<dbReference type="OMA" id="ICICEFP"/>
<evidence type="ECO:0000259" key="5">
    <source>
        <dbReference type="PROSITE" id="PS50923"/>
    </source>
</evidence>
<evidence type="ECO:0000313" key="7">
    <source>
        <dbReference type="Proteomes" id="UP000694408"/>
    </source>
</evidence>
<dbReference type="Gene3D" id="2.60.120.290">
    <property type="entry name" value="Spermadhesin, CUB domain"/>
    <property type="match status" value="2"/>
</dbReference>
<dbReference type="Proteomes" id="UP000694408">
    <property type="component" value="Unplaced"/>
</dbReference>
<name>A0A8C5IYN2_JUNHY</name>
<keyword evidence="2 3" id="KW-1015">Disulfide bond</keyword>
<dbReference type="InterPro" id="IPR035976">
    <property type="entry name" value="Sushi/SCR/CCP_sf"/>
</dbReference>
<reference evidence="6" key="1">
    <citation type="submission" date="2025-08" db="UniProtKB">
        <authorList>
            <consortium name="Ensembl"/>
        </authorList>
    </citation>
    <scope>IDENTIFICATION</scope>
</reference>
<dbReference type="AlphaFoldDB" id="A0A8C5IYN2"/>
<evidence type="ECO:0000256" key="2">
    <source>
        <dbReference type="ARBA" id="ARBA00023157"/>
    </source>
</evidence>
<accession>A0A8C5IYN2</accession>
<evidence type="ECO:0000313" key="6">
    <source>
        <dbReference type="Ensembl" id="ENSJHYP00000010257.1"/>
    </source>
</evidence>
<dbReference type="InterPro" id="IPR000436">
    <property type="entry name" value="Sushi_SCR_CCP_dom"/>
</dbReference>
<proteinExistence type="predicted"/>
<dbReference type="InterPro" id="IPR000859">
    <property type="entry name" value="CUB_dom"/>
</dbReference>
<keyword evidence="3" id="KW-0768">Sushi</keyword>
<dbReference type="InterPro" id="IPR035914">
    <property type="entry name" value="Sperma_CUB_dom_sf"/>
</dbReference>
<sequence length="283" mass="31495">VSVNFLFAVKTCGSNLQGPGGTFTSPNFPFQYDSNAQCVWVITAINTNKVSLIFWFFLKKNLKKPNPSLHLHPPTLNQPNKNLIVSMSNQMWLHLQTDESVGSIGFKVNYKEIEKESCGDPGTPLYGIREGDGFSNRDVLRFECQFGFELIGEKSIICQENNQWSANIPICIFPCLSNFTAPMGTVLSPDYPEGYGNNLNCIWTIISDPGSRIHLSFNDFDLESQFDFLAVKDGDSVDSPIIGTFTGAEVPSHLTSNGHILRLEFQADHSMSGRGFNITYNSE</sequence>
<feature type="disulfide bond" evidence="3">
    <location>
        <begin position="144"/>
        <end position="171"/>
    </location>
</feature>
<evidence type="ECO:0000259" key="4">
    <source>
        <dbReference type="PROSITE" id="PS01180"/>
    </source>
</evidence>
<comment type="caution">
    <text evidence="3">Lacks conserved residue(s) required for the propagation of feature annotation.</text>
</comment>